<dbReference type="InterPro" id="IPR025333">
    <property type="entry name" value="DUF4239"/>
</dbReference>
<dbReference type="RefSeq" id="WP_067914658.1">
    <property type="nucleotide sequence ID" value="NZ_BSRZ01000001.1"/>
</dbReference>
<organism evidence="2 3">
    <name type="scientific">Actinomadura rubrobrunea</name>
    <dbReference type="NCBI Taxonomy" id="115335"/>
    <lineage>
        <taxon>Bacteria</taxon>
        <taxon>Bacillati</taxon>
        <taxon>Actinomycetota</taxon>
        <taxon>Actinomycetes</taxon>
        <taxon>Streptosporangiales</taxon>
        <taxon>Thermomonosporaceae</taxon>
        <taxon>Actinomadura</taxon>
    </lineage>
</organism>
<feature type="transmembrane region" description="Helical" evidence="1">
    <location>
        <begin position="180"/>
        <end position="200"/>
    </location>
</feature>
<keyword evidence="1" id="KW-0812">Transmembrane</keyword>
<comment type="caution">
    <text evidence="2">The sequence shown here is derived from an EMBL/GenBank/DDBJ whole genome shotgun (WGS) entry which is preliminary data.</text>
</comment>
<keyword evidence="1" id="KW-0472">Membrane</keyword>
<protein>
    <recommendedName>
        <fullName evidence="4">DUF4239 domain-containing protein</fullName>
    </recommendedName>
</protein>
<proteinExistence type="predicted"/>
<dbReference type="AlphaFoldDB" id="A0A9W6PS21"/>
<dbReference type="Pfam" id="PF14023">
    <property type="entry name" value="Bestrophin-like"/>
    <property type="match status" value="1"/>
</dbReference>
<feature type="transmembrane region" description="Helical" evidence="1">
    <location>
        <begin position="46"/>
        <end position="67"/>
    </location>
</feature>
<evidence type="ECO:0000256" key="1">
    <source>
        <dbReference type="SAM" id="Phobius"/>
    </source>
</evidence>
<evidence type="ECO:0000313" key="3">
    <source>
        <dbReference type="Proteomes" id="UP001165124"/>
    </source>
</evidence>
<dbReference type="Proteomes" id="UP001165124">
    <property type="component" value="Unassembled WGS sequence"/>
</dbReference>
<gene>
    <name evidence="2" type="ORF">Arub01_02150</name>
</gene>
<keyword evidence="3" id="KW-1185">Reference proteome</keyword>
<keyword evidence="1" id="KW-1133">Transmembrane helix</keyword>
<accession>A0A9W6PS21</accession>
<reference evidence="2" key="1">
    <citation type="submission" date="2023-02" db="EMBL/GenBank/DDBJ databases">
        <title>Actinomadura rubrobrunea NBRC 14622.</title>
        <authorList>
            <person name="Ichikawa N."/>
            <person name="Sato H."/>
            <person name="Tonouchi N."/>
        </authorList>
    </citation>
    <scope>NUCLEOTIDE SEQUENCE</scope>
    <source>
        <strain evidence="2">NBRC 14622</strain>
    </source>
</reference>
<dbReference type="EMBL" id="BSRZ01000001">
    <property type="protein sequence ID" value="GLW61971.1"/>
    <property type="molecule type" value="Genomic_DNA"/>
</dbReference>
<name>A0A9W6PS21_9ACTN</name>
<feature type="transmembrane region" description="Helical" evidence="1">
    <location>
        <begin position="206"/>
        <end position="227"/>
    </location>
</feature>
<sequence length="262" mass="28523">MTTVLQGCLAIFGTGAAAVAVALLLQRSVPARTRYDFGRYGTVTSVLVASVFMLAVITSALFVWTAFNQAGRAVRQEANAVTELYWFSRTIGGAQALPLRTDVRDYVTNVVRLEWPAMAETNQMSPRSWQLANQLRYDVERLSPREGGETARYQDALRAVDGLFAARRARASAAATRIPTLMWAAVVSTGLLVVLLPMLLGDPRPAVRIVLSFVGATTVAFVVFLLYEVNVPFAGSVKVTPVPLEDALRSFADIDALWGDRP</sequence>
<evidence type="ECO:0008006" key="4">
    <source>
        <dbReference type="Google" id="ProtNLM"/>
    </source>
</evidence>
<evidence type="ECO:0000313" key="2">
    <source>
        <dbReference type="EMBL" id="GLW61971.1"/>
    </source>
</evidence>